<dbReference type="Pfam" id="PF00931">
    <property type="entry name" value="NB-ARC"/>
    <property type="match status" value="1"/>
</dbReference>
<dbReference type="EMBL" id="BPVZ01000061">
    <property type="protein sequence ID" value="GKV22768.1"/>
    <property type="molecule type" value="Genomic_DNA"/>
</dbReference>
<dbReference type="InterPro" id="IPR035897">
    <property type="entry name" value="Toll_tir_struct_dom_sf"/>
</dbReference>
<keyword evidence="2" id="KW-0677">Repeat</keyword>
<comment type="caution">
    <text evidence="6">The sequence shown here is derived from an EMBL/GenBank/DDBJ whole genome shotgun (WGS) entry which is preliminary data.</text>
</comment>
<gene>
    <name evidence="6" type="ORF">SLEP1_g32597</name>
</gene>
<keyword evidence="3" id="KW-0611">Plant defense</keyword>
<dbReference type="GO" id="GO:0051707">
    <property type="term" value="P:response to other organism"/>
    <property type="evidence" value="ECO:0007669"/>
    <property type="project" value="UniProtKB-ARBA"/>
</dbReference>
<evidence type="ECO:0000256" key="1">
    <source>
        <dbReference type="ARBA" id="ARBA00022614"/>
    </source>
</evidence>
<feature type="domain" description="TIR" evidence="5">
    <location>
        <begin position="16"/>
        <end position="178"/>
    </location>
</feature>
<dbReference type="InterPro" id="IPR058192">
    <property type="entry name" value="WHD_ROQ1-like"/>
</dbReference>
<dbReference type="InterPro" id="IPR055414">
    <property type="entry name" value="LRR_R13L4/SHOC2-like"/>
</dbReference>
<dbReference type="InterPro" id="IPR042197">
    <property type="entry name" value="Apaf_helical"/>
</dbReference>
<evidence type="ECO:0000256" key="4">
    <source>
        <dbReference type="ARBA" id="ARBA00023027"/>
    </source>
</evidence>
<accession>A0AAV5KDZ9</accession>
<dbReference type="FunFam" id="3.40.50.10140:FF:000007">
    <property type="entry name" value="Disease resistance protein (TIR-NBS-LRR class)"/>
    <property type="match status" value="1"/>
</dbReference>
<evidence type="ECO:0000259" key="5">
    <source>
        <dbReference type="PROSITE" id="PS50104"/>
    </source>
</evidence>
<name>A0AAV5KDZ9_9ROSI</name>
<dbReference type="Pfam" id="PF01582">
    <property type="entry name" value="TIR"/>
    <property type="match status" value="1"/>
</dbReference>
<dbReference type="Gene3D" id="1.10.8.430">
    <property type="entry name" value="Helical domain of apoptotic protease-activating factors"/>
    <property type="match status" value="1"/>
</dbReference>
<dbReference type="PANTHER" id="PTHR11017">
    <property type="entry name" value="LEUCINE-RICH REPEAT-CONTAINING PROTEIN"/>
    <property type="match status" value="1"/>
</dbReference>
<dbReference type="Gene3D" id="3.40.50.10140">
    <property type="entry name" value="Toll/interleukin-1 receptor homology (TIR) domain"/>
    <property type="match status" value="1"/>
</dbReference>
<evidence type="ECO:0000256" key="2">
    <source>
        <dbReference type="ARBA" id="ARBA00022737"/>
    </source>
</evidence>
<dbReference type="InterPro" id="IPR027417">
    <property type="entry name" value="P-loop_NTPase"/>
</dbReference>
<dbReference type="InterPro" id="IPR000157">
    <property type="entry name" value="TIR_dom"/>
</dbReference>
<dbReference type="SMART" id="SM00369">
    <property type="entry name" value="LRR_TYP"/>
    <property type="match status" value="7"/>
</dbReference>
<organism evidence="6 7">
    <name type="scientific">Rubroshorea leprosula</name>
    <dbReference type="NCBI Taxonomy" id="152421"/>
    <lineage>
        <taxon>Eukaryota</taxon>
        <taxon>Viridiplantae</taxon>
        <taxon>Streptophyta</taxon>
        <taxon>Embryophyta</taxon>
        <taxon>Tracheophyta</taxon>
        <taxon>Spermatophyta</taxon>
        <taxon>Magnoliopsida</taxon>
        <taxon>eudicotyledons</taxon>
        <taxon>Gunneridae</taxon>
        <taxon>Pentapetalae</taxon>
        <taxon>rosids</taxon>
        <taxon>malvids</taxon>
        <taxon>Malvales</taxon>
        <taxon>Dipterocarpaceae</taxon>
        <taxon>Rubroshorea</taxon>
    </lineage>
</organism>
<dbReference type="InterPro" id="IPR044974">
    <property type="entry name" value="Disease_R_plants"/>
</dbReference>
<dbReference type="SMART" id="SM00255">
    <property type="entry name" value="TIR"/>
    <property type="match status" value="1"/>
</dbReference>
<dbReference type="InterPro" id="IPR032675">
    <property type="entry name" value="LRR_dom_sf"/>
</dbReference>
<dbReference type="SUPFAM" id="SSF52540">
    <property type="entry name" value="P-loop containing nucleoside triphosphate hydrolases"/>
    <property type="match status" value="1"/>
</dbReference>
<evidence type="ECO:0000313" key="7">
    <source>
        <dbReference type="Proteomes" id="UP001054252"/>
    </source>
</evidence>
<dbReference type="Pfam" id="PF23282">
    <property type="entry name" value="WHD_ROQ1"/>
    <property type="match status" value="1"/>
</dbReference>
<sequence length="1400" mass="156900">MLNDGNPSSASEPFRLRWDVFLSFRGEDTRHGITKNLYHELQSHGVRVFMDDDGLRRGEEISPSGHQAIEDSAASIVIISPDYASSRWCLEELARICELKRLILPVFYGVDPSDVRHQRGSFLVAFRRHEERYVDEMEKVLRWRKAVRKVADTAGWVFNGETESDEKELIRVLVKEVLKRLSNTPMNVARHAVGLDSRVEELMRLLNVRSNSVEVLGLHGMGGIGKTTLAKALYNKLLGHEFECRSFISNVREHSATVDGLLSLQRKLIDDLQTNLDRDGSNRIARPANSVNANKQAIRGIIGENKVLVVLDDVGDISQLNALSAEIAYYSGGSRIIITTRDKELLHENYVNQIYEVRELSPDEALELFSYHALGREKPTDEFLNLSKQIVSLTGRLPLALEVFGSFLFDKRTLTEWEDSLKKLGQIRPQNLQEVLKISFDGLDKEEQCIFLDIACFFVKLEMKREDAIDILRGCGFKAKIAITVLTRKSLIKISADDILWMHDQLRDMGRQIVQEENLTDPGKRSRLWDCEEIMSVLKNNKGTRDIQGIILDIRRKFVMDPDNEEDVVLCTEPFKQMVSLRLLEINNSKLEGKFKCLPAELRWLQWHGCTLKDLGSDFCPQKLAVLDLSDSKINCLWGSHSNLPAHNLMVMNLDGCYNLATVPDLSGYQALEKLVLENCGRLIRIHESVGSIRSLLHLNMRDCSSLVELPSDVSGLKSLQTLILSGCSKLKALPEGLGSMRSLKELLLDNTAIEKLPESVYRLSKLEKLSLTGCRSLEELPKYIGNLSSLKELYLNGCVLKELPESAGSLVNLEILSLWRCESLTTIPDTVGNLKLLVNLLISGEAIEELPSSIGKISYLKDLSIGKCSLVNKLPDSINGLVNVVELQLDGTPITYLPDQIGDLKSLQKLTMRKCPLTLLPESIGNLLGLSNLTIFKANITELPESIGRLENLTILRLNECERLCKLPASIGNLKSLHHLWMEKTAVTELPDNFGMLSNLMVLKMAKRPLTSLQRNNCREDAANLSTKGKPISVVLPTSFSNLSLLRDLDASAWRLSGKIPDDFEKLCSLEILNLGRTNFSHLPTSLGGVSHLKKLLLSDCRKLESLPPLPSSLEELNLCNCVSLESIVDLSDLRKLQELNLTNCEKVIDILGLESSESLRRLFMSDCKACSSAVRKSFSKGFLKNMRNLSMPGSSIPDWFFQDEVIFSSPKNREIKGVILAVIVSLNHHFPDNLRDLTTVPHVQVEFLRGEDYTFRSVLNLKGVPKTNGDNLYLCRYPAWHPLILGLKDGIKIHLTKQNSPTAQGVELKKAGIYLVFDDDDDYEGNEEPLKESQQSVSQRLANFFHSLEDGDQNSGGAKVGPEGAQAPPNFGRTINLVAIVVATIIFVRTIRTIKNSF</sequence>
<dbReference type="Proteomes" id="UP001054252">
    <property type="component" value="Unassembled WGS sequence"/>
</dbReference>
<dbReference type="PRINTS" id="PR00364">
    <property type="entry name" value="DISEASERSIST"/>
</dbReference>
<dbReference type="SUPFAM" id="SSF52200">
    <property type="entry name" value="Toll/Interleukin receptor TIR domain"/>
    <property type="match status" value="1"/>
</dbReference>
<dbReference type="GO" id="GO:0007165">
    <property type="term" value="P:signal transduction"/>
    <property type="evidence" value="ECO:0007669"/>
    <property type="project" value="InterPro"/>
</dbReference>
<evidence type="ECO:0000256" key="3">
    <source>
        <dbReference type="ARBA" id="ARBA00022821"/>
    </source>
</evidence>
<dbReference type="PROSITE" id="PS50104">
    <property type="entry name" value="TIR"/>
    <property type="match status" value="1"/>
</dbReference>
<dbReference type="Gene3D" id="3.40.50.300">
    <property type="entry name" value="P-loop containing nucleotide triphosphate hydrolases"/>
    <property type="match status" value="1"/>
</dbReference>
<dbReference type="GO" id="GO:0006952">
    <property type="term" value="P:defense response"/>
    <property type="evidence" value="ECO:0007669"/>
    <property type="project" value="UniProtKB-KW"/>
</dbReference>
<dbReference type="Pfam" id="PF23598">
    <property type="entry name" value="LRR_14"/>
    <property type="match status" value="2"/>
</dbReference>
<keyword evidence="4" id="KW-0520">NAD</keyword>
<dbReference type="InterPro" id="IPR003591">
    <property type="entry name" value="Leu-rich_rpt_typical-subtyp"/>
</dbReference>
<proteinExistence type="predicted"/>
<keyword evidence="7" id="KW-1185">Reference proteome</keyword>
<protein>
    <recommendedName>
        <fullName evidence="5">TIR domain-containing protein</fullName>
    </recommendedName>
</protein>
<dbReference type="GO" id="GO:0043531">
    <property type="term" value="F:ADP binding"/>
    <property type="evidence" value="ECO:0007669"/>
    <property type="project" value="InterPro"/>
</dbReference>
<dbReference type="SUPFAM" id="SSF52058">
    <property type="entry name" value="L domain-like"/>
    <property type="match status" value="2"/>
</dbReference>
<dbReference type="Gene3D" id="3.80.10.10">
    <property type="entry name" value="Ribonuclease Inhibitor"/>
    <property type="match status" value="4"/>
</dbReference>
<dbReference type="InterPro" id="IPR002182">
    <property type="entry name" value="NB-ARC"/>
</dbReference>
<evidence type="ECO:0000313" key="6">
    <source>
        <dbReference type="EMBL" id="GKV22768.1"/>
    </source>
</evidence>
<keyword evidence="1" id="KW-0433">Leucine-rich repeat</keyword>
<dbReference type="PANTHER" id="PTHR11017:SF385">
    <property type="entry name" value="DISEASE RESISTANCE PROTEIN (TIR-NBS-LRR CLASS)-RELATED"/>
    <property type="match status" value="1"/>
</dbReference>
<reference evidence="6 7" key="1">
    <citation type="journal article" date="2021" name="Commun. Biol.">
        <title>The genome of Shorea leprosula (Dipterocarpaceae) highlights the ecological relevance of drought in aseasonal tropical rainforests.</title>
        <authorList>
            <person name="Ng K.K.S."/>
            <person name="Kobayashi M.J."/>
            <person name="Fawcett J.A."/>
            <person name="Hatakeyama M."/>
            <person name="Paape T."/>
            <person name="Ng C.H."/>
            <person name="Ang C.C."/>
            <person name="Tnah L.H."/>
            <person name="Lee C.T."/>
            <person name="Nishiyama T."/>
            <person name="Sese J."/>
            <person name="O'Brien M.J."/>
            <person name="Copetti D."/>
            <person name="Mohd Noor M.I."/>
            <person name="Ong R.C."/>
            <person name="Putra M."/>
            <person name="Sireger I.Z."/>
            <person name="Indrioko S."/>
            <person name="Kosugi Y."/>
            <person name="Izuno A."/>
            <person name="Isagi Y."/>
            <person name="Lee S.L."/>
            <person name="Shimizu K.K."/>
        </authorList>
    </citation>
    <scope>NUCLEOTIDE SEQUENCE [LARGE SCALE GENOMIC DNA]</scope>
    <source>
        <strain evidence="6">214</strain>
    </source>
</reference>